<evidence type="ECO:0000256" key="2">
    <source>
        <dbReference type="ARBA" id="ARBA00022801"/>
    </source>
</evidence>
<keyword evidence="2" id="KW-0378">Hydrolase</keyword>
<reference evidence="5" key="1">
    <citation type="submission" date="2016-10" db="EMBL/GenBank/DDBJ databases">
        <authorList>
            <person name="Varghese N."/>
            <person name="Submissions S."/>
        </authorList>
    </citation>
    <scope>NUCLEOTIDE SEQUENCE [LARGE SCALE GENOMIC DNA]</scope>
    <source>
        <strain evidence="5">DSM 44498</strain>
    </source>
</reference>
<evidence type="ECO:0000256" key="1">
    <source>
        <dbReference type="ARBA" id="ARBA00010515"/>
    </source>
</evidence>
<dbReference type="InterPro" id="IPR029058">
    <property type="entry name" value="AB_hydrolase_fold"/>
</dbReference>
<accession>A0A1H4L1W2</accession>
<gene>
    <name evidence="4" type="ORF">SAMN04490239_1042</name>
</gene>
<dbReference type="Pfam" id="PF07859">
    <property type="entry name" value="Abhydrolase_3"/>
    <property type="match status" value="1"/>
</dbReference>
<proteinExistence type="inferred from homology"/>
<dbReference type="AlphaFoldDB" id="A0A1H4L1W2"/>
<keyword evidence="5" id="KW-1185">Reference proteome</keyword>
<dbReference type="Proteomes" id="UP000183561">
    <property type="component" value="Unassembled WGS sequence"/>
</dbReference>
<sequence length="324" mass="35033">MTTTPIERGLRPPAPSSVSPEAKYYLTLIQDVAPLLYPEAADEAAWDKWIALQENALHTKFTAALPPDDHYRHARSIVAGVPVHVVTPASVPNGDETPLFLQLHGGAMVMGGGDLAWMESATLASRRPGVTWVPDYRMLPRHPYPAALDDAIAVYRAALKTRAPQRIVVVGASAGGNLAAALLMRARDEGLPLPAALVLQTPEVDLTESGDTFRTNVGIDILGSLMPLNMLYAGGHQLTHPYLSPLFGDLAGLPPTFLQSGTRDLFLSNTVRMHRRLLAFGVEAELHIFEGMPHAGFTGNAPEDLELIAEVRRFEDRHLGPSVA</sequence>
<dbReference type="InterPro" id="IPR050300">
    <property type="entry name" value="GDXG_lipolytic_enzyme"/>
</dbReference>
<dbReference type="EMBL" id="FNSV01000005">
    <property type="protein sequence ID" value="SEB64721.1"/>
    <property type="molecule type" value="Genomic_DNA"/>
</dbReference>
<dbReference type="PANTHER" id="PTHR48081">
    <property type="entry name" value="AB HYDROLASE SUPERFAMILY PROTEIN C4A8.06C"/>
    <property type="match status" value="1"/>
</dbReference>
<evidence type="ECO:0000259" key="3">
    <source>
        <dbReference type="Pfam" id="PF07859"/>
    </source>
</evidence>
<dbReference type="RefSeq" id="WP_072946447.1">
    <property type="nucleotide sequence ID" value="NZ_FNSV01000005.1"/>
</dbReference>
<dbReference type="InterPro" id="IPR013094">
    <property type="entry name" value="AB_hydrolase_3"/>
</dbReference>
<evidence type="ECO:0000313" key="4">
    <source>
        <dbReference type="EMBL" id="SEB64721.1"/>
    </source>
</evidence>
<organism evidence="4 5">
    <name type="scientific">Rhodococcus koreensis</name>
    <dbReference type="NCBI Taxonomy" id="99653"/>
    <lineage>
        <taxon>Bacteria</taxon>
        <taxon>Bacillati</taxon>
        <taxon>Actinomycetota</taxon>
        <taxon>Actinomycetes</taxon>
        <taxon>Mycobacteriales</taxon>
        <taxon>Nocardiaceae</taxon>
        <taxon>Rhodococcus</taxon>
    </lineage>
</organism>
<dbReference type="SUPFAM" id="SSF53474">
    <property type="entry name" value="alpha/beta-Hydrolases"/>
    <property type="match status" value="1"/>
</dbReference>
<name>A0A1H4L1W2_9NOCA</name>
<comment type="similarity">
    <text evidence="1">Belongs to the 'GDXG' lipolytic enzyme family.</text>
</comment>
<dbReference type="PANTHER" id="PTHR48081:SF30">
    <property type="entry name" value="ACETYL-HYDROLASE LIPR-RELATED"/>
    <property type="match status" value="1"/>
</dbReference>
<feature type="domain" description="Alpha/beta hydrolase fold-3" evidence="3">
    <location>
        <begin position="101"/>
        <end position="295"/>
    </location>
</feature>
<dbReference type="GO" id="GO:0004806">
    <property type="term" value="F:triacylglycerol lipase activity"/>
    <property type="evidence" value="ECO:0007669"/>
    <property type="project" value="TreeGrafter"/>
</dbReference>
<evidence type="ECO:0000313" key="5">
    <source>
        <dbReference type="Proteomes" id="UP000183561"/>
    </source>
</evidence>
<dbReference type="OrthoDB" id="3181909at2"/>
<dbReference type="Gene3D" id="3.40.50.1820">
    <property type="entry name" value="alpha/beta hydrolase"/>
    <property type="match status" value="1"/>
</dbReference>
<protein>
    <submittedName>
        <fullName evidence="4">Acetyl esterase/lipase</fullName>
    </submittedName>
</protein>